<proteinExistence type="predicted"/>
<dbReference type="EMBL" id="JAAOLX010000004">
    <property type="protein sequence ID" value="NHQ86370.1"/>
    <property type="molecule type" value="Genomic_DNA"/>
</dbReference>
<name>A0ABX0KVG8_9NEIS</name>
<dbReference type="InterPro" id="IPR013217">
    <property type="entry name" value="Methyltransf_12"/>
</dbReference>
<reference evidence="2 3" key="1">
    <citation type="submission" date="2020-03" db="EMBL/GenBank/DDBJ databases">
        <title>Draft genome sequence of environmentally isolated violet-colored cultures.</title>
        <authorList>
            <person name="Wilson H.S."/>
        </authorList>
    </citation>
    <scope>NUCLEOTIDE SEQUENCE [LARGE SCALE GENOMIC DNA]</scope>
    <source>
        <strain evidence="2 3">HSC-16F04</strain>
    </source>
</reference>
<organism evidence="2 3">
    <name type="scientific">Iodobacter violaceini</name>
    <dbReference type="NCBI Taxonomy" id="3044271"/>
    <lineage>
        <taxon>Bacteria</taxon>
        <taxon>Pseudomonadati</taxon>
        <taxon>Pseudomonadota</taxon>
        <taxon>Betaproteobacteria</taxon>
        <taxon>Neisseriales</taxon>
        <taxon>Chitinibacteraceae</taxon>
        <taxon>Iodobacter</taxon>
    </lineage>
</organism>
<feature type="domain" description="Methyltransferase type 12" evidence="1">
    <location>
        <begin position="51"/>
        <end position="129"/>
    </location>
</feature>
<accession>A0ABX0KVG8</accession>
<evidence type="ECO:0000313" key="2">
    <source>
        <dbReference type="EMBL" id="NHQ86370.1"/>
    </source>
</evidence>
<keyword evidence="3" id="KW-1185">Reference proteome</keyword>
<keyword evidence="2" id="KW-0808">Transferase</keyword>
<dbReference type="Gene3D" id="3.40.50.150">
    <property type="entry name" value="Vaccinia Virus protein VP39"/>
    <property type="match status" value="1"/>
</dbReference>
<dbReference type="Pfam" id="PF08242">
    <property type="entry name" value="Methyltransf_12"/>
    <property type="match status" value="1"/>
</dbReference>
<dbReference type="Proteomes" id="UP000712570">
    <property type="component" value="Unassembled WGS sequence"/>
</dbReference>
<comment type="caution">
    <text evidence="2">The sequence shown here is derived from an EMBL/GenBank/DDBJ whole genome shotgun (WGS) entry which is preliminary data.</text>
</comment>
<dbReference type="SUPFAM" id="SSF53335">
    <property type="entry name" value="S-adenosyl-L-methionine-dependent methyltransferases"/>
    <property type="match status" value="1"/>
</dbReference>
<keyword evidence="2" id="KW-0489">Methyltransferase</keyword>
<evidence type="ECO:0000259" key="1">
    <source>
        <dbReference type="Pfam" id="PF08242"/>
    </source>
</evidence>
<gene>
    <name evidence="2" type="ORF">HA050_09610</name>
</gene>
<sequence length="203" mass="23082">MKTRVAQYYSQRVQTFGATPAGVDWNSEASQRLRFKQLLQITANQPYSLNDMGCGYGALLEHLRAEGADADYLGYDLSSEMISNAKAKFADKTGVTFLCADQAGRQADYAVASGLLSVKQDVAVQDWEEFVFNMINQLNQESRLGFSFNCLTLYSDQEKMKPHLYYGDPCRFFDYCKRNFSRNVALLHDYDLYEFTILVRKGG</sequence>
<dbReference type="InterPro" id="IPR029063">
    <property type="entry name" value="SAM-dependent_MTases_sf"/>
</dbReference>
<dbReference type="GO" id="GO:0008168">
    <property type="term" value="F:methyltransferase activity"/>
    <property type="evidence" value="ECO:0007669"/>
    <property type="project" value="UniProtKB-KW"/>
</dbReference>
<protein>
    <submittedName>
        <fullName evidence="2">Class I SAM-dependent methyltransferase</fullName>
    </submittedName>
</protein>
<evidence type="ECO:0000313" key="3">
    <source>
        <dbReference type="Proteomes" id="UP000712570"/>
    </source>
</evidence>
<dbReference type="GO" id="GO:0032259">
    <property type="term" value="P:methylation"/>
    <property type="evidence" value="ECO:0007669"/>
    <property type="project" value="UniProtKB-KW"/>
</dbReference>
<dbReference type="CDD" id="cd02440">
    <property type="entry name" value="AdoMet_MTases"/>
    <property type="match status" value="1"/>
</dbReference>